<dbReference type="GeneTree" id="ENSGT00740000115773"/>
<dbReference type="SUPFAM" id="SSF56219">
    <property type="entry name" value="DNase I-like"/>
    <property type="match status" value="1"/>
</dbReference>
<reference evidence="2" key="2">
    <citation type="submission" date="2025-08" db="UniProtKB">
        <authorList>
            <consortium name="Ensembl"/>
        </authorList>
    </citation>
    <scope>IDENTIFICATION</scope>
</reference>
<dbReference type="PANTHER" id="PTHR23227">
    <property type="entry name" value="BUCENTAUR RELATED"/>
    <property type="match status" value="1"/>
</dbReference>
<evidence type="ECO:0000259" key="1">
    <source>
        <dbReference type="Pfam" id="PF14529"/>
    </source>
</evidence>
<dbReference type="EMBL" id="AFYH01149171">
    <property type="status" value="NOT_ANNOTATED_CDS"/>
    <property type="molecule type" value="Genomic_DNA"/>
</dbReference>
<dbReference type="eggNOG" id="KOG1075">
    <property type="taxonomic scope" value="Eukaryota"/>
</dbReference>
<reference evidence="2" key="3">
    <citation type="submission" date="2025-09" db="UniProtKB">
        <authorList>
            <consortium name="Ensembl"/>
        </authorList>
    </citation>
    <scope>IDENTIFICATION</scope>
</reference>
<keyword evidence="3" id="KW-1185">Reference proteome</keyword>
<dbReference type="InterPro" id="IPR027124">
    <property type="entry name" value="Swc5/CFDP1/2"/>
</dbReference>
<dbReference type="InParanoid" id="H3A352"/>
<evidence type="ECO:0000313" key="2">
    <source>
        <dbReference type="Ensembl" id="ENSLACP00000004073.1"/>
    </source>
</evidence>
<evidence type="ECO:0000313" key="3">
    <source>
        <dbReference type="Proteomes" id="UP000008672"/>
    </source>
</evidence>
<dbReference type="InterPro" id="IPR036691">
    <property type="entry name" value="Endo/exonu/phosph_ase_sf"/>
</dbReference>
<feature type="domain" description="Endonuclease/exonuclease/phosphatase" evidence="1">
    <location>
        <begin position="74"/>
        <end position="214"/>
    </location>
</feature>
<dbReference type="InterPro" id="IPR005135">
    <property type="entry name" value="Endo/exonuclease/phosphatase"/>
</dbReference>
<dbReference type="Gene3D" id="3.60.10.10">
    <property type="entry name" value="Endonuclease/exonuclease/phosphatase"/>
    <property type="match status" value="1"/>
</dbReference>
<dbReference type="OMA" id="TWESSND"/>
<dbReference type="STRING" id="7897.ENSLACP00000004073"/>
<protein>
    <recommendedName>
        <fullName evidence="1">Endonuclease/exonuclease/phosphatase domain-containing protein</fullName>
    </recommendedName>
</protein>
<reference evidence="3" key="1">
    <citation type="submission" date="2011-08" db="EMBL/GenBank/DDBJ databases">
        <title>The draft genome of Latimeria chalumnae.</title>
        <authorList>
            <person name="Di Palma F."/>
            <person name="Alfoldi J."/>
            <person name="Johnson J."/>
            <person name="Berlin A."/>
            <person name="Gnerre S."/>
            <person name="Jaffe D."/>
            <person name="MacCallum I."/>
            <person name="Young S."/>
            <person name="Walker B.J."/>
            <person name="Lander E."/>
            <person name="Lindblad-Toh K."/>
        </authorList>
    </citation>
    <scope>NUCLEOTIDE SEQUENCE [LARGE SCALE GENOMIC DNA]</scope>
    <source>
        <strain evidence="3">Wild caught</strain>
    </source>
</reference>
<dbReference type="AlphaFoldDB" id="H3A352"/>
<sequence>IHLLGLCKTHRKVNGQRRLHNDYHVVFKGRDDDAIYGVAIILEPPLAKRIEHVVYISDRIIGLVLKVKHCKIGVIQVYAAQQGRPSHETAAFFDQLQSTVDKLPNYDKTVILGDMNTHVGTSRVSIEHIIGAFGIGDRNKKGERDFCIRNNYAVMNTFFMHRPSHKWAWYRWSKKAGMYTEKSMIDLVLTNDKRIINDVKTLPSVCLDSDHRLVLVKVHLQKPKELPSTKKKRLKIERLKHISVQRK</sequence>
<dbReference type="Pfam" id="PF14529">
    <property type="entry name" value="Exo_endo_phos_2"/>
    <property type="match status" value="1"/>
</dbReference>
<dbReference type="HOGENOM" id="CLU_000680_8_2_1"/>
<accession>H3A352</accession>
<dbReference type="GO" id="GO:0003824">
    <property type="term" value="F:catalytic activity"/>
    <property type="evidence" value="ECO:0007669"/>
    <property type="project" value="InterPro"/>
</dbReference>
<dbReference type="Proteomes" id="UP000008672">
    <property type="component" value="Unassembled WGS sequence"/>
</dbReference>
<dbReference type="Ensembl" id="ENSLACT00000004109.1">
    <property type="protein sequence ID" value="ENSLACP00000004073.1"/>
    <property type="gene ID" value="ENSLACG00000003624.1"/>
</dbReference>
<proteinExistence type="predicted"/>
<organism evidence="2 3">
    <name type="scientific">Latimeria chalumnae</name>
    <name type="common">Coelacanth</name>
    <dbReference type="NCBI Taxonomy" id="7897"/>
    <lineage>
        <taxon>Eukaryota</taxon>
        <taxon>Metazoa</taxon>
        <taxon>Chordata</taxon>
        <taxon>Craniata</taxon>
        <taxon>Vertebrata</taxon>
        <taxon>Euteleostomi</taxon>
        <taxon>Coelacanthiformes</taxon>
        <taxon>Coelacanthidae</taxon>
        <taxon>Latimeria</taxon>
    </lineage>
</organism>
<dbReference type="PANTHER" id="PTHR23227:SF67">
    <property type="entry name" value="CRANIOFACIAL DEVELOPMENT PROTEIN 2-LIKE"/>
    <property type="match status" value="1"/>
</dbReference>
<dbReference type="CDD" id="cd09076">
    <property type="entry name" value="L1-EN"/>
    <property type="match status" value="1"/>
</dbReference>
<name>H3A352_LATCH</name>